<evidence type="ECO:0000256" key="10">
    <source>
        <dbReference type="ARBA" id="ARBA00023237"/>
    </source>
</evidence>
<evidence type="ECO:0000256" key="9">
    <source>
        <dbReference type="ARBA" id="ARBA00023136"/>
    </source>
</evidence>
<dbReference type="InterPro" id="IPR039426">
    <property type="entry name" value="TonB-dep_rcpt-like"/>
</dbReference>
<dbReference type="InterPro" id="IPR008969">
    <property type="entry name" value="CarboxyPept-like_regulatory"/>
</dbReference>
<keyword evidence="8 12" id="KW-0798">TonB box</keyword>
<sequence>MKLNNLRHIVFVLLLLTSLQGVAQRAMQGRIFDATNKEGLVGAVIMHHNDSSILAISDDKGSFKIDDIGRFQSLLISHLGYHAMTVEVKEGQDFLYLPLSPDPLKIEGVVVNAYQGSQELLNVPGAVTVITKKDLERDNEVIITPVLNRVPGVYMHSGTLNTNRITIRGIGSRSLFSTNKVRAYFNDIPLTSGEGETTLEDIDLSLIQRVDVIKGPASSVFGAGLGGTINLITKTPVYQKTSIRSSGLIGSYGLFRNVSSFNHSTDDHNISITYNKVHSDGYRENNEYDRSSVTALGEFYGNKNVLSVLASLITLKGFIPSSIDSATFFSNPQAAAFTWRQSMGFEDYDRLLLGVSNQTEITDNLSNTTSLFTSFRNSFEPRPFNILAEKTQAVGVRSVFAFGQKLLSRSLKWTLGGEYFIDWHNWQTYENNSRVLGAILSDNNEQRNYFNLFAQFQYSLSSRTTLSGGVNLNQTTFSLKDRFVPDSIDQSGKYEFDAILSPRIAISHQVLDNLSIYANISHGFSTPTLDETLTPDGLINLNIQPETGYNFEIGSKGSLWQNKLYYDLAIYSMRIRNLLVARRTAEDAFIGINAGKTKHNGVELNLNYYFIQNSNNTLNSYLSYTLADYSFDEFVDGESDFSGNDLTGTPSNVLNIGVDFSSTTGFYGNANFQFVDEAPITDANTVYSNSYSLVNLKAGFRKSFGRFDIDFYGGLNNLFDEHYASMLLVNASSFGGNAPRYFYPGLPRNYYIGLSLGFQLKE</sequence>
<dbReference type="SUPFAM" id="SSF49464">
    <property type="entry name" value="Carboxypeptidase regulatory domain-like"/>
    <property type="match status" value="1"/>
</dbReference>
<keyword evidence="3 11" id="KW-1134">Transmembrane beta strand</keyword>
<evidence type="ECO:0000256" key="12">
    <source>
        <dbReference type="RuleBase" id="RU003357"/>
    </source>
</evidence>
<organism evidence="16 17">
    <name type="scientific">Splendidivirga corallicola</name>
    <dbReference type="NCBI Taxonomy" id="3051826"/>
    <lineage>
        <taxon>Bacteria</taxon>
        <taxon>Pseudomonadati</taxon>
        <taxon>Bacteroidota</taxon>
        <taxon>Cytophagia</taxon>
        <taxon>Cytophagales</taxon>
        <taxon>Splendidivirgaceae</taxon>
        <taxon>Splendidivirga</taxon>
    </lineage>
</organism>
<feature type="chain" id="PRO_5046194436" evidence="13">
    <location>
        <begin position="24"/>
        <end position="762"/>
    </location>
</feature>
<comment type="caution">
    <text evidence="16">The sequence shown here is derived from an EMBL/GenBank/DDBJ whole genome shotgun (WGS) entry which is preliminary data.</text>
</comment>
<dbReference type="CDD" id="cd01347">
    <property type="entry name" value="ligand_gated_channel"/>
    <property type="match status" value="1"/>
</dbReference>
<dbReference type="PANTHER" id="PTHR32552:SF81">
    <property type="entry name" value="TONB-DEPENDENT OUTER MEMBRANE RECEPTOR"/>
    <property type="match status" value="1"/>
</dbReference>
<dbReference type="RefSeq" id="WP_346754862.1">
    <property type="nucleotide sequence ID" value="NZ_JAUJEA010000013.1"/>
</dbReference>
<keyword evidence="10 11" id="KW-0998">Cell outer membrane</keyword>
<keyword evidence="5 11" id="KW-0812">Transmembrane</keyword>
<gene>
    <name evidence="16" type="ORF">QQ008_25835</name>
</gene>
<feature type="domain" description="TonB-dependent receptor-like beta-barrel" evidence="14">
    <location>
        <begin position="316"/>
        <end position="718"/>
    </location>
</feature>
<dbReference type="Gene3D" id="2.40.170.20">
    <property type="entry name" value="TonB-dependent receptor, beta-barrel domain"/>
    <property type="match status" value="1"/>
</dbReference>
<keyword evidence="9 11" id="KW-0472">Membrane</keyword>
<dbReference type="Pfam" id="PF00593">
    <property type="entry name" value="TonB_dep_Rec_b-barrel"/>
    <property type="match status" value="1"/>
</dbReference>
<evidence type="ECO:0000256" key="13">
    <source>
        <dbReference type="SAM" id="SignalP"/>
    </source>
</evidence>
<keyword evidence="16" id="KW-0675">Receptor</keyword>
<evidence type="ECO:0000256" key="4">
    <source>
        <dbReference type="ARBA" id="ARBA00022496"/>
    </source>
</evidence>
<keyword evidence="17" id="KW-1185">Reference proteome</keyword>
<evidence type="ECO:0000256" key="11">
    <source>
        <dbReference type="PROSITE-ProRule" id="PRU01360"/>
    </source>
</evidence>
<dbReference type="InterPro" id="IPR000531">
    <property type="entry name" value="Beta-barrel_TonB"/>
</dbReference>
<keyword evidence="6" id="KW-0408">Iron</keyword>
<dbReference type="InterPro" id="IPR012910">
    <property type="entry name" value="Plug_dom"/>
</dbReference>
<keyword evidence="13" id="KW-0732">Signal</keyword>
<accession>A0ABT8KWR7</accession>
<evidence type="ECO:0000256" key="7">
    <source>
        <dbReference type="ARBA" id="ARBA00023065"/>
    </source>
</evidence>
<comment type="similarity">
    <text evidence="11 12">Belongs to the TonB-dependent receptor family.</text>
</comment>
<keyword evidence="4" id="KW-0410">Iron transport</keyword>
<dbReference type="Pfam" id="PF13715">
    <property type="entry name" value="CarbopepD_reg_2"/>
    <property type="match status" value="1"/>
</dbReference>
<dbReference type="PROSITE" id="PS52016">
    <property type="entry name" value="TONB_DEPENDENT_REC_3"/>
    <property type="match status" value="1"/>
</dbReference>
<evidence type="ECO:0000313" key="17">
    <source>
        <dbReference type="Proteomes" id="UP001172082"/>
    </source>
</evidence>
<dbReference type="InterPro" id="IPR037066">
    <property type="entry name" value="Plug_dom_sf"/>
</dbReference>
<comment type="subcellular location">
    <subcellularLocation>
        <location evidence="1 11">Cell outer membrane</location>
        <topology evidence="1 11">Multi-pass membrane protein</topology>
    </subcellularLocation>
</comment>
<feature type="domain" description="TonB-dependent receptor plug" evidence="15">
    <location>
        <begin position="121"/>
        <end position="227"/>
    </location>
</feature>
<proteinExistence type="inferred from homology"/>
<reference evidence="16" key="1">
    <citation type="submission" date="2023-06" db="EMBL/GenBank/DDBJ databases">
        <title>Genomic of Parafulvivirga corallium.</title>
        <authorList>
            <person name="Wang G."/>
        </authorList>
    </citation>
    <scope>NUCLEOTIDE SEQUENCE</scope>
    <source>
        <strain evidence="16">BMA10</strain>
    </source>
</reference>
<evidence type="ECO:0000256" key="1">
    <source>
        <dbReference type="ARBA" id="ARBA00004571"/>
    </source>
</evidence>
<dbReference type="SUPFAM" id="SSF56935">
    <property type="entry name" value="Porins"/>
    <property type="match status" value="1"/>
</dbReference>
<protein>
    <submittedName>
        <fullName evidence="16">TonB-dependent receptor</fullName>
    </submittedName>
</protein>
<evidence type="ECO:0000259" key="15">
    <source>
        <dbReference type="Pfam" id="PF07715"/>
    </source>
</evidence>
<dbReference type="Gene3D" id="2.170.130.10">
    <property type="entry name" value="TonB-dependent receptor, plug domain"/>
    <property type="match status" value="1"/>
</dbReference>
<evidence type="ECO:0000259" key="14">
    <source>
        <dbReference type="Pfam" id="PF00593"/>
    </source>
</evidence>
<dbReference type="Proteomes" id="UP001172082">
    <property type="component" value="Unassembled WGS sequence"/>
</dbReference>
<feature type="signal peptide" evidence="13">
    <location>
        <begin position="1"/>
        <end position="23"/>
    </location>
</feature>
<name>A0ABT8KWR7_9BACT</name>
<evidence type="ECO:0000256" key="2">
    <source>
        <dbReference type="ARBA" id="ARBA00022448"/>
    </source>
</evidence>
<evidence type="ECO:0000313" key="16">
    <source>
        <dbReference type="EMBL" id="MDN5204838.1"/>
    </source>
</evidence>
<evidence type="ECO:0000256" key="5">
    <source>
        <dbReference type="ARBA" id="ARBA00022692"/>
    </source>
</evidence>
<evidence type="ECO:0000256" key="6">
    <source>
        <dbReference type="ARBA" id="ARBA00023004"/>
    </source>
</evidence>
<dbReference type="EMBL" id="JAUJEA010000013">
    <property type="protein sequence ID" value="MDN5204838.1"/>
    <property type="molecule type" value="Genomic_DNA"/>
</dbReference>
<evidence type="ECO:0000256" key="3">
    <source>
        <dbReference type="ARBA" id="ARBA00022452"/>
    </source>
</evidence>
<dbReference type="Pfam" id="PF07715">
    <property type="entry name" value="Plug"/>
    <property type="match status" value="1"/>
</dbReference>
<dbReference type="InterPro" id="IPR036942">
    <property type="entry name" value="Beta-barrel_TonB_sf"/>
</dbReference>
<dbReference type="PANTHER" id="PTHR32552">
    <property type="entry name" value="FERRICHROME IRON RECEPTOR-RELATED"/>
    <property type="match status" value="1"/>
</dbReference>
<keyword evidence="2 11" id="KW-0813">Transport</keyword>
<keyword evidence="7" id="KW-0406">Ion transport</keyword>
<evidence type="ECO:0000256" key="8">
    <source>
        <dbReference type="ARBA" id="ARBA00023077"/>
    </source>
</evidence>